<dbReference type="OrthoDB" id="9807209at2"/>
<keyword evidence="1 2" id="KW-0808">Transferase</keyword>
<proteinExistence type="predicted"/>
<dbReference type="GO" id="GO:0016757">
    <property type="term" value="F:glycosyltransferase activity"/>
    <property type="evidence" value="ECO:0007669"/>
    <property type="project" value="TreeGrafter"/>
</dbReference>
<evidence type="ECO:0000256" key="1">
    <source>
        <dbReference type="ARBA" id="ARBA00022679"/>
    </source>
</evidence>
<dbReference type="CDD" id="cd03801">
    <property type="entry name" value="GT4_PimA-like"/>
    <property type="match status" value="1"/>
</dbReference>
<gene>
    <name evidence="2" type="ORF">SAMN05444484_11030</name>
</gene>
<dbReference type="RefSeq" id="WP_068844921.1">
    <property type="nucleotide sequence ID" value="NZ_FRBT01000010.1"/>
</dbReference>
<evidence type="ECO:0000313" key="3">
    <source>
        <dbReference type="Proteomes" id="UP000184028"/>
    </source>
</evidence>
<dbReference type="AlphaFoldDB" id="A0A1M7LRU1"/>
<keyword evidence="3" id="KW-1185">Reference proteome</keyword>
<evidence type="ECO:0000313" key="2">
    <source>
        <dbReference type="EMBL" id="SHM80929.1"/>
    </source>
</evidence>
<dbReference type="EMBL" id="FRBT01000010">
    <property type="protein sequence ID" value="SHM80929.1"/>
    <property type="molecule type" value="Genomic_DNA"/>
</dbReference>
<dbReference type="PANTHER" id="PTHR46401">
    <property type="entry name" value="GLYCOSYLTRANSFERASE WBBK-RELATED"/>
    <property type="match status" value="1"/>
</dbReference>
<dbReference type="Pfam" id="PF13692">
    <property type="entry name" value="Glyco_trans_1_4"/>
    <property type="match status" value="1"/>
</dbReference>
<dbReference type="PANTHER" id="PTHR46401:SF2">
    <property type="entry name" value="GLYCOSYLTRANSFERASE WBBK-RELATED"/>
    <property type="match status" value="1"/>
</dbReference>
<dbReference type="SUPFAM" id="SSF53756">
    <property type="entry name" value="UDP-Glycosyltransferase/glycogen phosphorylase"/>
    <property type="match status" value="1"/>
</dbReference>
<dbReference type="STRING" id="946677.SAMN05444484_11030"/>
<protein>
    <submittedName>
        <fullName evidence="2">Glycosyltransferase involved in cell wall bisynthesis</fullName>
    </submittedName>
</protein>
<dbReference type="Proteomes" id="UP000184028">
    <property type="component" value="Unassembled WGS sequence"/>
</dbReference>
<reference evidence="3" key="1">
    <citation type="submission" date="2016-11" db="EMBL/GenBank/DDBJ databases">
        <authorList>
            <person name="Varghese N."/>
            <person name="Submissions S."/>
        </authorList>
    </citation>
    <scope>NUCLEOTIDE SEQUENCE [LARGE SCALE GENOMIC DNA]</scope>
    <source>
        <strain evidence="3">DSM 24724</strain>
    </source>
</reference>
<dbReference type="Gene3D" id="3.40.50.2000">
    <property type="entry name" value="Glycogen Phosphorylase B"/>
    <property type="match status" value="1"/>
</dbReference>
<dbReference type="GO" id="GO:0009103">
    <property type="term" value="P:lipopolysaccharide biosynthetic process"/>
    <property type="evidence" value="ECO:0007669"/>
    <property type="project" value="TreeGrafter"/>
</dbReference>
<sequence>MNQEKKLLIIGFVWPEPNSSAAGGRMMQLISIFKQNKYEITFASPALDSDFMVDLSELGVEKKSIELNNSSFDEFIIALNPDVVLFDRFMIEEQFGWRVSENCPKAIRLLDTEDLHCLRTARQKAFKENRVFVLSDLLSEEVAKREIASILRCDLSLIISEFEMNVLNEVFKIDSALLYYLPFLVDQMSEKDLLRLPSFENRKNFVFIGNFLHEPNWNTVQYLKETIWPLIRNQFSEAVLEVYGAYPSQKVLQLHQPKNGFFIMGRAEDANEVVKKSRVVLAPIRFGAGLKGKLLEAMQCGTPSITTLTGSEAMHANLPWNGFIADDIQEFANQAIALYQNKTLWEQSQKNGIDIVNECFQKSKYSDSLIEAVESLLNNAENHRLHNFMGSLLQHHTLKSTKYMAKWIEAKNKD</sequence>
<accession>A0A1M7LRU1</accession>
<name>A0A1M7LRU1_9FLAO</name>
<organism evidence="2 3">
    <name type="scientific">Flavobacterium chilense</name>
    <dbReference type="NCBI Taxonomy" id="946677"/>
    <lineage>
        <taxon>Bacteria</taxon>
        <taxon>Pseudomonadati</taxon>
        <taxon>Bacteroidota</taxon>
        <taxon>Flavobacteriia</taxon>
        <taxon>Flavobacteriales</taxon>
        <taxon>Flavobacteriaceae</taxon>
        <taxon>Flavobacterium</taxon>
    </lineage>
</organism>